<dbReference type="RefSeq" id="WP_145911555.1">
    <property type="nucleotide sequence ID" value="NZ_BAAAMZ010000022.1"/>
</dbReference>
<name>A0A561SA55_9ACTN</name>
<proteinExistence type="predicted"/>
<gene>
    <name evidence="1" type="ORF">FHX73_18134</name>
</gene>
<reference evidence="1 2" key="1">
    <citation type="submission" date="2019-06" db="EMBL/GenBank/DDBJ databases">
        <title>Sequencing the genomes of 1000 actinobacteria strains.</title>
        <authorList>
            <person name="Klenk H.-P."/>
        </authorList>
    </citation>
    <scope>NUCLEOTIDE SEQUENCE [LARGE SCALE GENOMIC DNA]</scope>
    <source>
        <strain evidence="1 2">DSM 44826</strain>
    </source>
</reference>
<sequence>MSTETSSGPTEWQQKRQEALAERGLAEVEQYSRASDLFYPDSIRPARRGRIENIISLGPTTGDTYIAELVEKFNGENRTWFAVVIDGKKDPQRMYTADAALLHYLSRKHNNPDASTAAWYAARVLGMPDLDQDPAAPAS</sequence>
<dbReference type="Proteomes" id="UP000317940">
    <property type="component" value="Unassembled WGS sequence"/>
</dbReference>
<dbReference type="AlphaFoldDB" id="A0A561SA55"/>
<evidence type="ECO:0000313" key="1">
    <source>
        <dbReference type="EMBL" id="TWF71763.1"/>
    </source>
</evidence>
<protein>
    <submittedName>
        <fullName evidence="1">Uncharacterized protein</fullName>
    </submittedName>
</protein>
<keyword evidence="2" id="KW-1185">Reference proteome</keyword>
<accession>A0A561SA55</accession>
<comment type="caution">
    <text evidence="1">The sequence shown here is derived from an EMBL/GenBank/DDBJ whole genome shotgun (WGS) entry which is preliminary data.</text>
</comment>
<organism evidence="1 2">
    <name type="scientific">Kitasatospora viridis</name>
    <dbReference type="NCBI Taxonomy" id="281105"/>
    <lineage>
        <taxon>Bacteria</taxon>
        <taxon>Bacillati</taxon>
        <taxon>Actinomycetota</taxon>
        <taxon>Actinomycetes</taxon>
        <taxon>Kitasatosporales</taxon>
        <taxon>Streptomycetaceae</taxon>
        <taxon>Kitasatospora</taxon>
    </lineage>
</organism>
<dbReference type="EMBL" id="VIWT01000008">
    <property type="protein sequence ID" value="TWF71763.1"/>
    <property type="molecule type" value="Genomic_DNA"/>
</dbReference>
<evidence type="ECO:0000313" key="2">
    <source>
        <dbReference type="Proteomes" id="UP000317940"/>
    </source>
</evidence>